<feature type="domain" description="Sigma-54 factor interaction" evidence="18">
    <location>
        <begin position="144"/>
        <end position="350"/>
    </location>
</feature>
<keyword evidence="11" id="KW-0010">Activator</keyword>
<dbReference type="InterPro" id="IPR058031">
    <property type="entry name" value="AAA_lid_NorR"/>
</dbReference>
<evidence type="ECO:0000259" key="18">
    <source>
        <dbReference type="PROSITE" id="PS50045"/>
    </source>
</evidence>
<keyword evidence="6" id="KW-0547">Nucleotide-binding</keyword>
<dbReference type="GO" id="GO:0006355">
    <property type="term" value="P:regulation of DNA-templated transcription"/>
    <property type="evidence" value="ECO:0007669"/>
    <property type="project" value="InterPro"/>
</dbReference>
<dbReference type="GO" id="GO:0000160">
    <property type="term" value="P:phosphorelay signal transduction system"/>
    <property type="evidence" value="ECO:0007669"/>
    <property type="project" value="UniProtKB-KW"/>
</dbReference>
<evidence type="ECO:0000256" key="16">
    <source>
        <dbReference type="ARBA" id="ARBA00043886"/>
    </source>
</evidence>
<gene>
    <name evidence="20" type="ORF">HHI_15274</name>
</gene>
<dbReference type="Gene3D" id="3.40.50.300">
    <property type="entry name" value="P-loop containing nucleotide triphosphate hydrolases"/>
    <property type="match status" value="1"/>
</dbReference>
<keyword evidence="12" id="KW-0804">Transcription</keyword>
<dbReference type="PROSITE" id="PS00688">
    <property type="entry name" value="SIGMA54_INTERACT_3"/>
    <property type="match status" value="1"/>
</dbReference>
<evidence type="ECO:0000256" key="6">
    <source>
        <dbReference type="ARBA" id="ARBA00022741"/>
    </source>
</evidence>
<evidence type="ECO:0000256" key="8">
    <source>
        <dbReference type="ARBA" id="ARBA00023012"/>
    </source>
</evidence>
<evidence type="ECO:0000256" key="17">
    <source>
        <dbReference type="PROSITE-ProRule" id="PRU00169"/>
    </source>
</evidence>
<feature type="modified residue" description="4-aspartylphosphate" evidence="17">
    <location>
        <position position="54"/>
    </location>
</feature>
<dbReference type="GO" id="GO:0005737">
    <property type="term" value="C:cytoplasm"/>
    <property type="evidence" value="ECO:0007669"/>
    <property type="project" value="UniProtKB-SubCell"/>
</dbReference>
<feature type="domain" description="Response regulatory" evidence="19">
    <location>
        <begin position="5"/>
        <end position="119"/>
    </location>
</feature>
<dbReference type="SMART" id="SM00382">
    <property type="entry name" value="AAA"/>
    <property type="match status" value="1"/>
</dbReference>
<dbReference type="PROSITE" id="PS50110">
    <property type="entry name" value="RESPONSE_REGULATORY"/>
    <property type="match status" value="1"/>
</dbReference>
<evidence type="ECO:0000256" key="12">
    <source>
        <dbReference type="ARBA" id="ARBA00023163"/>
    </source>
</evidence>
<evidence type="ECO:0000256" key="1">
    <source>
        <dbReference type="ARBA" id="ARBA00004496"/>
    </source>
</evidence>
<dbReference type="EMBL" id="ARYI01000016">
    <property type="protein sequence ID" value="KCZ88275.1"/>
    <property type="molecule type" value="Genomic_DNA"/>
</dbReference>
<dbReference type="CDD" id="cd00009">
    <property type="entry name" value="AAA"/>
    <property type="match status" value="1"/>
</dbReference>
<dbReference type="PROSITE" id="PS50045">
    <property type="entry name" value="SIGMA54_INTERACT_4"/>
    <property type="match status" value="1"/>
</dbReference>
<dbReference type="PRINTS" id="PR01590">
    <property type="entry name" value="HTHFIS"/>
</dbReference>
<dbReference type="PANTHER" id="PTHR32071:SF95">
    <property type="entry name" value="DNA-BINDING TRANSCRIPTIONAL REGULATOR NTRC"/>
    <property type="match status" value="1"/>
</dbReference>
<dbReference type="RefSeq" id="WP_011647010.1">
    <property type="nucleotide sequence ID" value="NZ_ARYI01000016.1"/>
</dbReference>
<dbReference type="InterPro" id="IPR011006">
    <property type="entry name" value="CheY-like_superfamily"/>
</dbReference>
<accession>A0A059FCC2</accession>
<dbReference type="SMART" id="SM00448">
    <property type="entry name" value="REC"/>
    <property type="match status" value="1"/>
</dbReference>
<evidence type="ECO:0000256" key="10">
    <source>
        <dbReference type="ARBA" id="ARBA00023125"/>
    </source>
</evidence>
<dbReference type="InterPro" id="IPR003593">
    <property type="entry name" value="AAA+_ATPase"/>
</dbReference>
<keyword evidence="9" id="KW-0805">Transcription regulation</keyword>
<reference evidence="20 21" key="1">
    <citation type="submission" date="2013-04" db="EMBL/GenBank/DDBJ databases">
        <title>Hyphomonas hirschiana VP5 Genome Sequencing.</title>
        <authorList>
            <person name="Lai Q."/>
            <person name="Shao Z."/>
        </authorList>
    </citation>
    <scope>NUCLEOTIDE SEQUENCE [LARGE SCALE GENOMIC DNA]</scope>
    <source>
        <strain evidence="20 21">VP5</strain>
    </source>
</reference>
<dbReference type="GO" id="GO:0043565">
    <property type="term" value="F:sequence-specific DNA binding"/>
    <property type="evidence" value="ECO:0007669"/>
    <property type="project" value="InterPro"/>
</dbReference>
<evidence type="ECO:0000256" key="2">
    <source>
        <dbReference type="ARBA" id="ARBA00019059"/>
    </source>
</evidence>
<evidence type="ECO:0000313" key="20">
    <source>
        <dbReference type="EMBL" id="KCZ88275.1"/>
    </source>
</evidence>
<keyword evidence="5 17" id="KW-0597">Phosphoprotein</keyword>
<dbReference type="InterPro" id="IPR025944">
    <property type="entry name" value="Sigma_54_int_dom_CS"/>
</dbReference>
<comment type="subcellular location">
    <subcellularLocation>
        <location evidence="1">Cytoplasm</location>
    </subcellularLocation>
</comment>
<organism evidence="20 21">
    <name type="scientific">Hyphomonas hirschiana VP5</name>
    <dbReference type="NCBI Taxonomy" id="1280951"/>
    <lineage>
        <taxon>Bacteria</taxon>
        <taxon>Pseudomonadati</taxon>
        <taxon>Pseudomonadota</taxon>
        <taxon>Alphaproteobacteria</taxon>
        <taxon>Hyphomonadales</taxon>
        <taxon>Hyphomonadaceae</taxon>
        <taxon>Hyphomonas</taxon>
    </lineage>
</organism>
<dbReference type="AlphaFoldDB" id="A0A059FCC2"/>
<sequence length="457" mass="49676">MADKTVLLAEDDASIRLVVNQTLVSAGYEVRATSSPDALQRWVRNGEGDVVVTDVYLGDTSIFDLLPSMKLARPDLPFIVMSGQNTILTAASAAEHGAFDYLPKPFDIDVLSSLVRRALKSSPAPERAIHPDAQKAVADAGLPLIGRSDAMQEVYRLVAKVMNTDLTVLIEGESGTGKELAARAIHQLGQSKRGQFIALDLAAMPPAEINRELFGTDGNDGAVHLKGGTLYLDEIGDLPAEAQAQLVKLLREPGGARLIASTRRNLGRLVEDGKFREDLYYRLNVMRLAIPPLRQRKEDIPELARAFLIRAQRQGLAARTFDKSALDLMAAYDWPGNVRELENLVLRLAVLSSDSVITVMDVEREMRMGVAEQTGASLGFEAEIEGLLHRYVMGDLVSGGEGEGSNVHESVVNRVERPLIRLALSVTSGNKVRAAQLLGMNRNTLRAKINALGIAED</sequence>
<dbReference type="PATRIC" id="fig|1280951.3.peg.3083"/>
<dbReference type="Pfam" id="PF00158">
    <property type="entry name" value="Sigma54_activat"/>
    <property type="match status" value="1"/>
</dbReference>
<evidence type="ECO:0000313" key="21">
    <source>
        <dbReference type="Proteomes" id="UP000025061"/>
    </source>
</evidence>
<evidence type="ECO:0000256" key="9">
    <source>
        <dbReference type="ARBA" id="ARBA00023015"/>
    </source>
</evidence>
<comment type="caution">
    <text evidence="20">The sequence shown here is derived from an EMBL/GenBank/DDBJ whole genome shotgun (WGS) entry which is preliminary data.</text>
</comment>
<evidence type="ECO:0000256" key="4">
    <source>
        <dbReference type="ARBA" id="ARBA00022491"/>
    </source>
</evidence>
<keyword evidence="10" id="KW-0238">DNA-binding</keyword>
<evidence type="ECO:0000256" key="11">
    <source>
        <dbReference type="ARBA" id="ARBA00023159"/>
    </source>
</evidence>
<keyword evidence="7" id="KW-0067">ATP-binding</keyword>
<proteinExistence type="predicted"/>
<keyword evidence="3" id="KW-0963">Cytoplasm</keyword>
<dbReference type="Pfam" id="PF00072">
    <property type="entry name" value="Response_reg"/>
    <property type="match status" value="1"/>
</dbReference>
<dbReference type="InterPro" id="IPR002197">
    <property type="entry name" value="HTH_Fis"/>
</dbReference>
<dbReference type="InterPro" id="IPR002078">
    <property type="entry name" value="Sigma_54_int"/>
</dbReference>
<protein>
    <recommendedName>
        <fullName evidence="2">DNA-binding transcriptional regulator NtrC</fullName>
    </recommendedName>
    <alternativeName>
        <fullName evidence="14">Nitrogen regulation protein NR(I)</fullName>
    </alternativeName>
    <alternativeName>
        <fullName evidence="15">Nitrogen regulator I</fullName>
    </alternativeName>
</protein>
<evidence type="ECO:0000256" key="3">
    <source>
        <dbReference type="ARBA" id="ARBA00022490"/>
    </source>
</evidence>
<evidence type="ECO:0000259" key="19">
    <source>
        <dbReference type="PROSITE" id="PS50110"/>
    </source>
</evidence>
<dbReference type="SUPFAM" id="SSF52540">
    <property type="entry name" value="P-loop containing nucleoside triphosphate hydrolases"/>
    <property type="match status" value="1"/>
</dbReference>
<dbReference type="Gene3D" id="1.10.8.60">
    <property type="match status" value="1"/>
</dbReference>
<dbReference type="PANTHER" id="PTHR32071">
    <property type="entry name" value="TRANSCRIPTIONAL REGULATORY PROTEIN"/>
    <property type="match status" value="1"/>
</dbReference>
<dbReference type="Pfam" id="PF25601">
    <property type="entry name" value="AAA_lid_14"/>
    <property type="match status" value="1"/>
</dbReference>
<dbReference type="SUPFAM" id="SSF52172">
    <property type="entry name" value="CheY-like"/>
    <property type="match status" value="1"/>
</dbReference>
<dbReference type="GO" id="GO:0005524">
    <property type="term" value="F:ATP binding"/>
    <property type="evidence" value="ECO:0007669"/>
    <property type="project" value="UniProtKB-KW"/>
</dbReference>
<dbReference type="Gene3D" id="1.10.10.60">
    <property type="entry name" value="Homeodomain-like"/>
    <property type="match status" value="1"/>
</dbReference>
<evidence type="ECO:0000256" key="5">
    <source>
        <dbReference type="ARBA" id="ARBA00022553"/>
    </source>
</evidence>
<dbReference type="InterPro" id="IPR027417">
    <property type="entry name" value="P-loop_NTPase"/>
</dbReference>
<keyword evidence="21" id="KW-1185">Reference proteome</keyword>
<evidence type="ECO:0000256" key="7">
    <source>
        <dbReference type="ARBA" id="ARBA00022840"/>
    </source>
</evidence>
<dbReference type="SUPFAM" id="SSF46689">
    <property type="entry name" value="Homeodomain-like"/>
    <property type="match status" value="1"/>
</dbReference>
<evidence type="ECO:0000256" key="14">
    <source>
        <dbReference type="ARBA" id="ARBA00029881"/>
    </source>
</evidence>
<keyword evidence="13" id="KW-0535">Nitrogen fixation</keyword>
<dbReference type="Pfam" id="PF02954">
    <property type="entry name" value="HTH_8"/>
    <property type="match status" value="1"/>
</dbReference>
<keyword evidence="4" id="KW-0678">Repressor</keyword>
<dbReference type="Proteomes" id="UP000025061">
    <property type="component" value="Unassembled WGS sequence"/>
</dbReference>
<dbReference type="InterPro" id="IPR001789">
    <property type="entry name" value="Sig_transdc_resp-reg_receiver"/>
</dbReference>
<dbReference type="OrthoDB" id="9804019at2"/>
<evidence type="ECO:0000256" key="15">
    <source>
        <dbReference type="ARBA" id="ARBA00031910"/>
    </source>
</evidence>
<comment type="function">
    <text evidence="16">Member of the two-component regulatory system NtrB/NtrC, which controls expression of the nitrogen-regulated (ntr) genes in response to nitrogen limitation. Phosphorylated NtrC binds directly to DNA and stimulates the formation of open promoter-sigma54-RNA polymerase complexes.</text>
</comment>
<evidence type="ECO:0000256" key="13">
    <source>
        <dbReference type="ARBA" id="ARBA00023231"/>
    </source>
</evidence>
<name>A0A059FCC2_9PROT</name>
<dbReference type="Gene3D" id="3.40.50.2300">
    <property type="match status" value="1"/>
</dbReference>
<dbReference type="InterPro" id="IPR009057">
    <property type="entry name" value="Homeodomain-like_sf"/>
</dbReference>
<keyword evidence="8" id="KW-0902">Two-component regulatory system</keyword>